<comment type="caution">
    <text evidence="7">The sequence shown here is derived from an EMBL/GenBank/DDBJ whole genome shotgun (WGS) entry which is preliminary data.</text>
</comment>
<dbReference type="PANTHER" id="PTHR43791">
    <property type="entry name" value="PERMEASE-RELATED"/>
    <property type="match status" value="1"/>
</dbReference>
<feature type="transmembrane region" description="Helical" evidence="6">
    <location>
        <begin position="90"/>
        <end position="110"/>
    </location>
</feature>
<dbReference type="STRING" id="1220188.A0A4S3JXH0"/>
<dbReference type="Pfam" id="PF07690">
    <property type="entry name" value="MFS_1"/>
    <property type="match status" value="1"/>
</dbReference>
<dbReference type="PANTHER" id="PTHR43791:SF86">
    <property type="entry name" value="MAJOR FACILITATOR SUPERFAMILY (MFS) PROFILE DOMAIN-CONTAINING PROTEIN"/>
    <property type="match status" value="1"/>
</dbReference>
<dbReference type="VEuPathDB" id="FungiDB:EYZ11_000279"/>
<evidence type="ECO:0000256" key="5">
    <source>
        <dbReference type="ARBA" id="ARBA00023136"/>
    </source>
</evidence>
<accession>A0A4S3JXH0</accession>
<evidence type="ECO:0008006" key="9">
    <source>
        <dbReference type="Google" id="ProtNLM"/>
    </source>
</evidence>
<proteinExistence type="predicted"/>
<keyword evidence="2" id="KW-0813">Transport</keyword>
<evidence type="ECO:0000313" key="7">
    <source>
        <dbReference type="EMBL" id="THD00229.1"/>
    </source>
</evidence>
<keyword evidence="5 6" id="KW-0472">Membrane</keyword>
<dbReference type="GO" id="GO:0022857">
    <property type="term" value="F:transmembrane transporter activity"/>
    <property type="evidence" value="ECO:0007669"/>
    <property type="project" value="InterPro"/>
</dbReference>
<dbReference type="Gene3D" id="1.20.1250.20">
    <property type="entry name" value="MFS general substrate transporter like domains"/>
    <property type="match status" value="1"/>
</dbReference>
<gene>
    <name evidence="7" type="ORF">EYZ11_000279</name>
</gene>
<comment type="subcellular location">
    <subcellularLocation>
        <location evidence="1">Membrane</location>
        <topology evidence="1">Multi-pass membrane protein</topology>
    </subcellularLocation>
</comment>
<organism evidence="7 8">
    <name type="scientific">Aspergillus tanneri</name>
    <dbReference type="NCBI Taxonomy" id="1220188"/>
    <lineage>
        <taxon>Eukaryota</taxon>
        <taxon>Fungi</taxon>
        <taxon>Dikarya</taxon>
        <taxon>Ascomycota</taxon>
        <taxon>Pezizomycotina</taxon>
        <taxon>Eurotiomycetes</taxon>
        <taxon>Eurotiomycetidae</taxon>
        <taxon>Eurotiales</taxon>
        <taxon>Aspergillaceae</taxon>
        <taxon>Aspergillus</taxon>
        <taxon>Aspergillus subgen. Circumdati</taxon>
    </lineage>
</organism>
<keyword evidence="8" id="KW-1185">Reference proteome</keyword>
<evidence type="ECO:0000256" key="6">
    <source>
        <dbReference type="SAM" id="Phobius"/>
    </source>
</evidence>
<keyword evidence="4 6" id="KW-1133">Transmembrane helix</keyword>
<dbReference type="AlphaFoldDB" id="A0A4S3JXH0"/>
<dbReference type="InterPro" id="IPR011701">
    <property type="entry name" value="MFS"/>
</dbReference>
<evidence type="ECO:0000313" key="8">
    <source>
        <dbReference type="Proteomes" id="UP000308092"/>
    </source>
</evidence>
<keyword evidence="3 6" id="KW-0812">Transmembrane</keyword>
<feature type="transmembrane region" description="Helical" evidence="6">
    <location>
        <begin position="21"/>
        <end position="43"/>
    </location>
</feature>
<dbReference type="GO" id="GO:0016020">
    <property type="term" value="C:membrane"/>
    <property type="evidence" value="ECO:0007669"/>
    <property type="project" value="UniProtKB-SubCell"/>
</dbReference>
<evidence type="ECO:0000256" key="3">
    <source>
        <dbReference type="ARBA" id="ARBA00022692"/>
    </source>
</evidence>
<evidence type="ECO:0000256" key="4">
    <source>
        <dbReference type="ARBA" id="ARBA00022989"/>
    </source>
</evidence>
<dbReference type="InterPro" id="IPR036259">
    <property type="entry name" value="MFS_trans_sf"/>
</dbReference>
<protein>
    <recommendedName>
        <fullName evidence="9">Major facilitator superfamily (MFS) profile domain-containing protein</fullName>
    </recommendedName>
</protein>
<feature type="transmembrane region" description="Helical" evidence="6">
    <location>
        <begin position="55"/>
        <end position="78"/>
    </location>
</feature>
<dbReference type="EMBL" id="SOSA01000004">
    <property type="protein sequence ID" value="THD00229.1"/>
    <property type="molecule type" value="Genomic_DNA"/>
</dbReference>
<sequence>MFLWGMVTWGQIFIKNATGLHAARFFIGAMEGGYIPGFALYISKYYTNQELALRYAIFWASNNFAGILGGPLSIGLLFLGGRHGLRGWQWLFLIEGILTSFLGIIAYIYLPHSAAKPKTFFKRSFSLFTPREASILTTRVITNDPSKAGRSRKRVSPSDVLETFLDWRIYGHIVSGFLSMVMISPVNTYAPSIIKDLGFTRLQANGLNSVGRTWYSYRDGILVERGGGESYGLKWEWAASKLSTPHGSQPKYKTISDLSPWQHAPRYTRGLIIAASCAFAATVVILIWKVFYRIFDNGDQGVEAMYVNDGYASTRRVESGV</sequence>
<name>A0A4S3JXH0_9EURO</name>
<dbReference type="Proteomes" id="UP000308092">
    <property type="component" value="Unassembled WGS sequence"/>
</dbReference>
<dbReference type="SUPFAM" id="SSF103473">
    <property type="entry name" value="MFS general substrate transporter"/>
    <property type="match status" value="1"/>
</dbReference>
<reference evidence="7 8" key="1">
    <citation type="submission" date="2019-03" db="EMBL/GenBank/DDBJ databases">
        <title>The genome sequence of a newly discovered highly antifungal drug resistant Aspergillus species, Aspergillus tanneri NIH 1004.</title>
        <authorList>
            <person name="Mounaud S."/>
            <person name="Singh I."/>
            <person name="Joardar V."/>
            <person name="Pakala S."/>
            <person name="Pakala S."/>
            <person name="Venepally P."/>
            <person name="Hoover J."/>
            <person name="Nierman W."/>
            <person name="Chung J."/>
            <person name="Losada L."/>
        </authorList>
    </citation>
    <scope>NUCLEOTIDE SEQUENCE [LARGE SCALE GENOMIC DNA]</scope>
    <source>
        <strain evidence="7 8">NIH1004</strain>
    </source>
</reference>
<feature type="transmembrane region" description="Helical" evidence="6">
    <location>
        <begin position="271"/>
        <end position="291"/>
    </location>
</feature>
<evidence type="ECO:0000256" key="1">
    <source>
        <dbReference type="ARBA" id="ARBA00004141"/>
    </source>
</evidence>
<evidence type="ECO:0000256" key="2">
    <source>
        <dbReference type="ARBA" id="ARBA00022448"/>
    </source>
</evidence>